<accession>A0ABY4V6U8</accession>
<organism evidence="1 2">
    <name type="scientific">Microbulbifer variabilis</name>
    <dbReference type="NCBI Taxonomy" id="266805"/>
    <lineage>
        <taxon>Bacteria</taxon>
        <taxon>Pseudomonadati</taxon>
        <taxon>Pseudomonadota</taxon>
        <taxon>Gammaproteobacteria</taxon>
        <taxon>Cellvibrionales</taxon>
        <taxon>Microbulbiferaceae</taxon>
        <taxon>Microbulbifer</taxon>
    </lineage>
</organism>
<sequence length="281" mass="31891">MASQLEVFRELLSEIDESEELQRKFDQLSQLSSEGAVHDPVRARLELKKWKQELQGFYRSLRIMMKRMRSTSPQSEQEDRLRRLLIDQAEEKMEHIGNFFERIDTQIWLFEELIRSNQEKKQIEFTERALSESERANSIAQEGVHVASESSESAKMSADAARDSAEIARKGAVHTRRGVWVAAGSASIAALALFWQIVSQNKDVSVNLNSPVALQPVILSDESISNLTHAIAVELSKVKGEPVTLSPESIEELRAVLRLELERDTHIEVVETKENAKQKAN</sequence>
<evidence type="ECO:0000313" key="1">
    <source>
        <dbReference type="EMBL" id="USD19996.1"/>
    </source>
</evidence>
<evidence type="ECO:0000313" key="2">
    <source>
        <dbReference type="Proteomes" id="UP001055658"/>
    </source>
</evidence>
<keyword evidence="2" id="KW-1185">Reference proteome</keyword>
<evidence type="ECO:0008006" key="3">
    <source>
        <dbReference type="Google" id="ProtNLM"/>
    </source>
</evidence>
<reference evidence="1" key="1">
    <citation type="submission" date="2022-02" db="EMBL/GenBank/DDBJ databases">
        <title>Coral-associated bacteria.</title>
        <authorList>
            <person name="Tang K."/>
            <person name="Wang X."/>
        </authorList>
    </citation>
    <scope>NUCLEOTIDE SEQUENCE</scope>
    <source>
        <strain evidence="1">SCSIO 43006</strain>
    </source>
</reference>
<dbReference type="RefSeq" id="WP_252082086.1">
    <property type="nucleotide sequence ID" value="NZ_CP092418.1"/>
</dbReference>
<name>A0ABY4V6U8_9GAMM</name>
<protein>
    <recommendedName>
        <fullName evidence="3">Anti sigma-E protein RseA N-terminal domain-containing protein</fullName>
    </recommendedName>
</protein>
<dbReference type="EMBL" id="CP092418">
    <property type="protein sequence ID" value="USD19996.1"/>
    <property type="molecule type" value="Genomic_DNA"/>
</dbReference>
<dbReference type="Proteomes" id="UP001055658">
    <property type="component" value="Chromosome"/>
</dbReference>
<gene>
    <name evidence="1" type="ORF">MJO52_12995</name>
</gene>
<proteinExistence type="predicted"/>